<protein>
    <submittedName>
        <fullName evidence="8">Transmembrane protein</fullName>
    </submittedName>
</protein>
<feature type="region of interest" description="Disordered" evidence="6">
    <location>
        <begin position="1"/>
        <end position="37"/>
    </location>
</feature>
<dbReference type="GO" id="GO:0005384">
    <property type="term" value="F:manganese ion transmembrane transporter activity"/>
    <property type="evidence" value="ECO:0007669"/>
    <property type="project" value="InterPro"/>
</dbReference>
<feature type="compositionally biased region" description="Polar residues" evidence="6">
    <location>
        <begin position="21"/>
        <end position="32"/>
    </location>
</feature>
<name>A0A151Z2U4_TIELA</name>
<dbReference type="Proteomes" id="UP000076078">
    <property type="component" value="Unassembled WGS sequence"/>
</dbReference>
<comment type="caution">
    <text evidence="8">The sequence shown here is derived from an EMBL/GenBank/DDBJ whole genome shotgun (WGS) entry which is preliminary data.</text>
</comment>
<feature type="transmembrane region" description="Helical" evidence="7">
    <location>
        <begin position="270"/>
        <end position="290"/>
    </location>
</feature>
<evidence type="ECO:0000256" key="2">
    <source>
        <dbReference type="ARBA" id="ARBA00007049"/>
    </source>
</evidence>
<dbReference type="InterPro" id="IPR008217">
    <property type="entry name" value="Ccc1_fam"/>
</dbReference>
<feature type="transmembrane region" description="Helical" evidence="7">
    <location>
        <begin position="102"/>
        <end position="121"/>
    </location>
</feature>
<comment type="subcellular location">
    <subcellularLocation>
        <location evidence="1">Endomembrane system</location>
        <topology evidence="1">Multi-pass membrane protein</topology>
    </subcellularLocation>
</comment>
<proteinExistence type="inferred from homology"/>
<evidence type="ECO:0000256" key="5">
    <source>
        <dbReference type="ARBA" id="ARBA00023136"/>
    </source>
</evidence>
<dbReference type="EMBL" id="LODT01000051">
    <property type="protein sequence ID" value="KYQ88247.1"/>
    <property type="molecule type" value="Genomic_DNA"/>
</dbReference>
<dbReference type="AlphaFoldDB" id="A0A151Z2U4"/>
<dbReference type="FunCoup" id="A0A151Z2U4">
    <property type="interactions" value="29"/>
</dbReference>
<evidence type="ECO:0000313" key="9">
    <source>
        <dbReference type="Proteomes" id="UP000076078"/>
    </source>
</evidence>
<dbReference type="PANTHER" id="PTHR31851">
    <property type="entry name" value="FE(2+)/MN(2+) TRANSPORTER PCL1"/>
    <property type="match status" value="1"/>
</dbReference>
<evidence type="ECO:0000256" key="3">
    <source>
        <dbReference type="ARBA" id="ARBA00022692"/>
    </source>
</evidence>
<reference evidence="8 9" key="1">
    <citation type="submission" date="2015-12" db="EMBL/GenBank/DDBJ databases">
        <title>Dictyostelia acquired genes for synthesis and detection of signals that induce cell-type specialization by lateral gene transfer from prokaryotes.</title>
        <authorList>
            <person name="Gloeckner G."/>
            <person name="Schaap P."/>
        </authorList>
    </citation>
    <scope>NUCLEOTIDE SEQUENCE [LARGE SCALE GENOMIC DNA]</scope>
    <source>
        <strain evidence="8 9">TK</strain>
    </source>
</reference>
<keyword evidence="4 7" id="KW-1133">Transmembrane helix</keyword>
<gene>
    <name evidence="8" type="ORF">DLAC_10938</name>
</gene>
<dbReference type="CDD" id="cd02434">
    <property type="entry name" value="Nodulin-21_like_3"/>
    <property type="match status" value="1"/>
</dbReference>
<feature type="transmembrane region" description="Helical" evidence="7">
    <location>
        <begin position="127"/>
        <end position="145"/>
    </location>
</feature>
<evidence type="ECO:0000256" key="1">
    <source>
        <dbReference type="ARBA" id="ARBA00004127"/>
    </source>
</evidence>
<dbReference type="OrthoDB" id="73465at2759"/>
<keyword evidence="5 7" id="KW-0472">Membrane</keyword>
<dbReference type="GO" id="GO:0012505">
    <property type="term" value="C:endomembrane system"/>
    <property type="evidence" value="ECO:0007669"/>
    <property type="project" value="UniProtKB-SubCell"/>
</dbReference>
<feature type="transmembrane region" description="Helical" evidence="7">
    <location>
        <begin position="241"/>
        <end position="264"/>
    </location>
</feature>
<evidence type="ECO:0000256" key="6">
    <source>
        <dbReference type="SAM" id="MobiDB-lite"/>
    </source>
</evidence>
<organism evidence="8 9">
    <name type="scientific">Tieghemostelium lacteum</name>
    <name type="common">Slime mold</name>
    <name type="synonym">Dictyostelium lacteum</name>
    <dbReference type="NCBI Taxonomy" id="361077"/>
    <lineage>
        <taxon>Eukaryota</taxon>
        <taxon>Amoebozoa</taxon>
        <taxon>Evosea</taxon>
        <taxon>Eumycetozoa</taxon>
        <taxon>Dictyostelia</taxon>
        <taxon>Dictyosteliales</taxon>
        <taxon>Raperosteliaceae</taxon>
        <taxon>Tieghemostelium</taxon>
    </lineage>
</organism>
<comment type="similarity">
    <text evidence="2">Belongs to the CCC1 family.</text>
</comment>
<evidence type="ECO:0000313" key="8">
    <source>
        <dbReference type="EMBL" id="KYQ88247.1"/>
    </source>
</evidence>
<evidence type="ECO:0000256" key="4">
    <source>
        <dbReference type="ARBA" id="ARBA00022989"/>
    </source>
</evidence>
<dbReference type="GO" id="GO:0030026">
    <property type="term" value="P:intracellular manganese ion homeostasis"/>
    <property type="evidence" value="ECO:0007669"/>
    <property type="project" value="InterPro"/>
</dbReference>
<dbReference type="OMA" id="SRIGWLR"/>
<feature type="transmembrane region" description="Helical" evidence="7">
    <location>
        <begin position="302"/>
        <end position="324"/>
    </location>
</feature>
<dbReference type="InParanoid" id="A0A151Z2U4"/>
<accession>A0A151Z2U4</accession>
<keyword evidence="9" id="KW-1185">Reference proteome</keyword>
<sequence>MSGSYENIENEDENIQDQIVMTPTFSSPDSQSLLLDKEDRDRLDLLDDLEDNNEQNNYNDENDTEIQQQQSLEPIKAIKQQKQKKSTIDDIKEETSKYLKSIIYGGMDGLVSIFVSIAVVASGDAKITVLLVVVLSKLIAGAISMGMGDYLGTQADVDFAKGERKREAWEVEYYIEGEKKEMVEIYLERGLPIDVATEVVDILAKNPKGFVDIMMVEELGIMPDTESEVAWKNGLVNFCSFLVFGIIPLLPYLAFLAVASAYGLSTQENLGTFISVIAISIITLFLMGVFKAKLTDTVWWKNGITTVIFGCLGAVVGFLTVEIIKKIFPDVDISG</sequence>
<evidence type="ECO:0000256" key="7">
    <source>
        <dbReference type="SAM" id="Phobius"/>
    </source>
</evidence>
<keyword evidence="3 7" id="KW-0812">Transmembrane</keyword>
<dbReference type="Pfam" id="PF01988">
    <property type="entry name" value="VIT1"/>
    <property type="match status" value="1"/>
</dbReference>